<evidence type="ECO:0000313" key="6">
    <source>
        <dbReference type="Proteomes" id="UP000666915"/>
    </source>
</evidence>
<evidence type="ECO:0000259" key="3">
    <source>
        <dbReference type="SMART" id="SM00091"/>
    </source>
</evidence>
<dbReference type="RefSeq" id="WP_208266114.1">
    <property type="nucleotide sequence ID" value="NZ_BAAAGM010000026.1"/>
</dbReference>
<dbReference type="InterPro" id="IPR036457">
    <property type="entry name" value="PPM-type-like_dom_sf"/>
</dbReference>
<proteinExistence type="predicted"/>
<organism evidence="5 6">
    <name type="scientific">Actinomadura nitritigenes</name>
    <dbReference type="NCBI Taxonomy" id="134602"/>
    <lineage>
        <taxon>Bacteria</taxon>
        <taxon>Bacillati</taxon>
        <taxon>Actinomycetota</taxon>
        <taxon>Actinomycetes</taxon>
        <taxon>Streptosporangiales</taxon>
        <taxon>Thermomonosporaceae</taxon>
        <taxon>Actinomadura</taxon>
    </lineage>
</organism>
<dbReference type="EMBL" id="JAGEOK010000005">
    <property type="protein sequence ID" value="MBO2437799.1"/>
    <property type="molecule type" value="Genomic_DNA"/>
</dbReference>
<dbReference type="InterPro" id="IPR003018">
    <property type="entry name" value="GAF"/>
</dbReference>
<dbReference type="InterPro" id="IPR000014">
    <property type="entry name" value="PAS"/>
</dbReference>
<feature type="domain" description="PPM-type phosphatase" evidence="4">
    <location>
        <begin position="485"/>
        <end position="700"/>
    </location>
</feature>
<dbReference type="Pfam" id="PF07228">
    <property type="entry name" value="SpoIIE"/>
    <property type="match status" value="1"/>
</dbReference>
<dbReference type="Pfam" id="PF13185">
    <property type="entry name" value="GAF_2"/>
    <property type="match status" value="1"/>
</dbReference>
<reference evidence="5 6" key="1">
    <citation type="submission" date="2021-03" db="EMBL/GenBank/DDBJ databases">
        <authorList>
            <person name="Kanchanasin P."/>
            <person name="Saeng-In P."/>
            <person name="Phongsopitanun W."/>
            <person name="Yuki M."/>
            <person name="Kudo T."/>
            <person name="Ohkuma M."/>
            <person name="Tanasupawat S."/>
        </authorList>
    </citation>
    <scope>NUCLEOTIDE SEQUENCE [LARGE SCALE GENOMIC DNA]</scope>
    <source>
        <strain evidence="5 6">L46</strain>
    </source>
</reference>
<dbReference type="SMART" id="SM00091">
    <property type="entry name" value="PAS"/>
    <property type="match status" value="1"/>
</dbReference>
<evidence type="ECO:0000259" key="2">
    <source>
        <dbReference type="SMART" id="SM00065"/>
    </source>
</evidence>
<dbReference type="PANTHER" id="PTHR43156">
    <property type="entry name" value="STAGE II SPORULATION PROTEIN E-RELATED"/>
    <property type="match status" value="1"/>
</dbReference>
<evidence type="ECO:0000256" key="1">
    <source>
        <dbReference type="ARBA" id="ARBA00022801"/>
    </source>
</evidence>
<keyword evidence="6" id="KW-1185">Reference proteome</keyword>
<dbReference type="InterPro" id="IPR035965">
    <property type="entry name" value="PAS-like_dom_sf"/>
</dbReference>
<dbReference type="Gene3D" id="3.60.40.10">
    <property type="entry name" value="PPM-type phosphatase domain"/>
    <property type="match status" value="1"/>
</dbReference>
<dbReference type="InterPro" id="IPR052016">
    <property type="entry name" value="Bact_Sigma-Reg"/>
</dbReference>
<dbReference type="SMART" id="SM00331">
    <property type="entry name" value="PP2C_SIG"/>
    <property type="match status" value="1"/>
</dbReference>
<dbReference type="InterPro" id="IPR001932">
    <property type="entry name" value="PPM-type_phosphatase-like_dom"/>
</dbReference>
<feature type="domain" description="GAF" evidence="2">
    <location>
        <begin position="321"/>
        <end position="467"/>
    </location>
</feature>
<protein>
    <submittedName>
        <fullName evidence="5">SpoIIE family protein phosphatase</fullName>
    </submittedName>
</protein>
<dbReference type="PANTHER" id="PTHR43156:SF2">
    <property type="entry name" value="STAGE II SPORULATION PROTEIN E"/>
    <property type="match status" value="1"/>
</dbReference>
<dbReference type="CDD" id="cd00130">
    <property type="entry name" value="PAS"/>
    <property type="match status" value="1"/>
</dbReference>
<dbReference type="Pfam" id="PF08448">
    <property type="entry name" value="PAS_4"/>
    <property type="match status" value="1"/>
</dbReference>
<keyword evidence="1" id="KW-0378">Hydrolase</keyword>
<sequence>MERLETALVELMLEVDASIGALFLLPAGERVLRLAVLCGAPQQIAAPWERIPMDDPNPVPDAVRQRSLVWLNGSEEVARRYPRLGIALPYDYVLAAVPIADDAEAAGGLVLFWPVSRPRALSPDEHEAITVFRRRASLLLRGNPGGGRIRFPDRPRVLPPPRLVLPGPSADEEAQAAVMFAERLPLGCCALDLDGRVVFANSAATDLVGADFADLKGSRPWEVVPWLSDPTLFEGHYRAAVVSRQPSSFTAVRPPGTRLAFHLHPDASGISVQIEPARTDASADLEPVTAPHRPPVPAEPTGVSAIYQLTHLAAALTEAVGLDEVVGLVADQIVPAFGPSGMALMAAQDGRLRVVGHRGEITELVERLDGTALTSAVPAAQTLVSGRPAFFAGFADLTRAYPQAIPVEGMDARAFLPLIASDRVIGSLILTYDHPHHYSRAERAMLMSLAGLIAQALDRARLYDTKHQLARALQEALLPRTLPHIDGLELAARYQPAGRGMDIGGDFYDFVRIDRTTAVATIGDVQGHHPTAAALMGQVRTGVHAHATIGAPPGDILARTNRLLVDLDRGLFTSCLVARLDLERGRAQFATAGHPPPLIRHPDGRTGTLPLAPGLLLGIDPDADYPTTEIPLTAGTVLALYTDGMVEVPGTDIDETTAELARQLARATGRTMDEVADTLQNNAPTAAQRHDDTALLLIQRIRNSHRPADSR</sequence>
<accession>A0ABS3QWK9</accession>
<dbReference type="Gene3D" id="3.30.450.40">
    <property type="match status" value="1"/>
</dbReference>
<dbReference type="SMART" id="SM00065">
    <property type="entry name" value="GAF"/>
    <property type="match status" value="1"/>
</dbReference>
<name>A0ABS3QWK9_9ACTN</name>
<comment type="caution">
    <text evidence="5">The sequence shown here is derived from an EMBL/GenBank/DDBJ whole genome shotgun (WGS) entry which is preliminary data.</text>
</comment>
<dbReference type="InterPro" id="IPR029016">
    <property type="entry name" value="GAF-like_dom_sf"/>
</dbReference>
<feature type="domain" description="PAS" evidence="3">
    <location>
        <begin position="174"/>
        <end position="241"/>
    </location>
</feature>
<dbReference type="InterPro" id="IPR013656">
    <property type="entry name" value="PAS_4"/>
</dbReference>
<dbReference type="SUPFAM" id="SSF55785">
    <property type="entry name" value="PYP-like sensor domain (PAS domain)"/>
    <property type="match status" value="1"/>
</dbReference>
<gene>
    <name evidence="5" type="ORF">J4557_09735</name>
</gene>
<evidence type="ECO:0000313" key="5">
    <source>
        <dbReference type="EMBL" id="MBO2437799.1"/>
    </source>
</evidence>
<dbReference type="Proteomes" id="UP000666915">
    <property type="component" value="Unassembled WGS sequence"/>
</dbReference>
<dbReference type="SUPFAM" id="SSF81606">
    <property type="entry name" value="PP2C-like"/>
    <property type="match status" value="1"/>
</dbReference>
<dbReference type="SUPFAM" id="SSF55781">
    <property type="entry name" value="GAF domain-like"/>
    <property type="match status" value="2"/>
</dbReference>
<dbReference type="Gene3D" id="3.30.450.20">
    <property type="entry name" value="PAS domain"/>
    <property type="match status" value="1"/>
</dbReference>
<evidence type="ECO:0000259" key="4">
    <source>
        <dbReference type="SMART" id="SM00331"/>
    </source>
</evidence>